<evidence type="ECO:0000313" key="1">
    <source>
        <dbReference type="EMBL" id="TNN25431.1"/>
    </source>
</evidence>
<comment type="caution">
    <text evidence="1">The sequence shown here is derived from an EMBL/GenBank/DDBJ whole genome shotgun (WGS) entry which is preliminary data.</text>
</comment>
<reference evidence="1 2" key="1">
    <citation type="submission" date="2019-03" db="EMBL/GenBank/DDBJ databases">
        <title>First draft genome of Liparis tanakae, snailfish: a comprehensive survey of snailfish specific genes.</title>
        <authorList>
            <person name="Kim W."/>
            <person name="Song I."/>
            <person name="Jeong J.-H."/>
            <person name="Kim D."/>
            <person name="Kim S."/>
            <person name="Ryu S."/>
            <person name="Song J.Y."/>
            <person name="Lee S.K."/>
        </authorList>
    </citation>
    <scope>NUCLEOTIDE SEQUENCE [LARGE SCALE GENOMIC DNA]</scope>
    <source>
        <tissue evidence="1">Muscle</tissue>
    </source>
</reference>
<dbReference type="EMBL" id="SRLO01012558">
    <property type="protein sequence ID" value="TNN25431.1"/>
    <property type="molecule type" value="Genomic_DNA"/>
</dbReference>
<proteinExistence type="predicted"/>
<keyword evidence="2" id="KW-1185">Reference proteome</keyword>
<organism evidence="1 2">
    <name type="scientific">Liparis tanakae</name>
    <name type="common">Tanaka's snailfish</name>
    <dbReference type="NCBI Taxonomy" id="230148"/>
    <lineage>
        <taxon>Eukaryota</taxon>
        <taxon>Metazoa</taxon>
        <taxon>Chordata</taxon>
        <taxon>Craniata</taxon>
        <taxon>Vertebrata</taxon>
        <taxon>Euteleostomi</taxon>
        <taxon>Actinopterygii</taxon>
        <taxon>Neopterygii</taxon>
        <taxon>Teleostei</taxon>
        <taxon>Neoteleostei</taxon>
        <taxon>Acanthomorphata</taxon>
        <taxon>Eupercaria</taxon>
        <taxon>Perciformes</taxon>
        <taxon>Cottioidei</taxon>
        <taxon>Cottales</taxon>
        <taxon>Liparidae</taxon>
        <taxon>Liparis</taxon>
    </lineage>
</organism>
<gene>
    <name evidence="1" type="ORF">EYF80_064439</name>
</gene>
<accession>A0A4Z2E9J9</accession>
<evidence type="ECO:0000313" key="2">
    <source>
        <dbReference type="Proteomes" id="UP000314294"/>
    </source>
</evidence>
<dbReference type="Proteomes" id="UP000314294">
    <property type="component" value="Unassembled WGS sequence"/>
</dbReference>
<name>A0A4Z2E9J9_9TELE</name>
<dbReference type="AlphaFoldDB" id="A0A4Z2E9J9"/>
<protein>
    <submittedName>
        <fullName evidence="1">Uncharacterized protein</fullName>
    </submittedName>
</protein>
<sequence>MCVSGMSPNTNAGKKQLPCLVVVPLCQKRYA</sequence>